<keyword evidence="1" id="KW-0812">Transmembrane</keyword>
<evidence type="ECO:0000256" key="1">
    <source>
        <dbReference type="SAM" id="Phobius"/>
    </source>
</evidence>
<dbReference type="EMBL" id="GL882879">
    <property type="protein sequence ID" value="EGF83711.1"/>
    <property type="molecule type" value="Genomic_DNA"/>
</dbReference>
<feature type="transmembrane region" description="Helical" evidence="1">
    <location>
        <begin position="95"/>
        <end position="113"/>
    </location>
</feature>
<keyword evidence="1" id="KW-0472">Membrane</keyword>
<proteinExistence type="predicted"/>
<dbReference type="RefSeq" id="XP_006675617.1">
    <property type="nucleotide sequence ID" value="XM_006675554.1"/>
</dbReference>
<protein>
    <submittedName>
        <fullName evidence="2">Uncharacterized protein</fullName>
    </submittedName>
</protein>
<name>F4NVM9_BATDJ</name>
<accession>F4NVM9</accession>
<organism evidence="2 3">
    <name type="scientific">Batrachochytrium dendrobatidis (strain JAM81 / FGSC 10211)</name>
    <name type="common">Frog chytrid fungus</name>
    <dbReference type="NCBI Taxonomy" id="684364"/>
    <lineage>
        <taxon>Eukaryota</taxon>
        <taxon>Fungi</taxon>
        <taxon>Fungi incertae sedis</taxon>
        <taxon>Chytridiomycota</taxon>
        <taxon>Chytridiomycota incertae sedis</taxon>
        <taxon>Chytridiomycetes</taxon>
        <taxon>Rhizophydiales</taxon>
        <taxon>Rhizophydiales incertae sedis</taxon>
        <taxon>Batrachochytrium</taxon>
    </lineage>
</organism>
<gene>
    <name evidence="2" type="ORF">BATDEDRAFT_22612</name>
</gene>
<dbReference type="InParanoid" id="F4NVM9"/>
<keyword evidence="3" id="KW-1185">Reference proteome</keyword>
<dbReference type="HOGENOM" id="CLU_1948431_0_0_1"/>
<dbReference type="Proteomes" id="UP000007241">
    <property type="component" value="Unassembled WGS sequence"/>
</dbReference>
<sequence length="135" mass="15750">MYKTHVPHMDNTLQFNGTVHDDDASDIKITRLKQGHLFSVEGSKNRISVRAQPDEITRRAEQIGAAHIDRLLIASQLFVDFEFSDFRIRIHNFKLNLIWIWILGTMITVHTIYDDYREKYQRNCFKPVGSPTGSM</sequence>
<keyword evidence="1" id="KW-1133">Transmembrane helix</keyword>
<evidence type="ECO:0000313" key="2">
    <source>
        <dbReference type="EMBL" id="EGF83711.1"/>
    </source>
</evidence>
<evidence type="ECO:0000313" key="3">
    <source>
        <dbReference type="Proteomes" id="UP000007241"/>
    </source>
</evidence>
<reference evidence="2 3" key="1">
    <citation type="submission" date="2009-12" db="EMBL/GenBank/DDBJ databases">
        <title>The draft genome of Batrachochytrium dendrobatidis.</title>
        <authorList>
            <consortium name="US DOE Joint Genome Institute (JGI-PGF)"/>
            <person name="Kuo A."/>
            <person name="Salamov A."/>
            <person name="Schmutz J."/>
            <person name="Lucas S."/>
            <person name="Pitluck S."/>
            <person name="Rosenblum E."/>
            <person name="Stajich J."/>
            <person name="Eisen M."/>
            <person name="Grigoriev I.V."/>
        </authorList>
    </citation>
    <scope>NUCLEOTIDE SEQUENCE [LARGE SCALE GENOMIC DNA]</scope>
    <source>
        <strain evidence="3">JAM81 / FGSC 10211</strain>
    </source>
</reference>
<dbReference type="GeneID" id="18237991"/>
<dbReference type="AlphaFoldDB" id="F4NVM9"/>